<dbReference type="EMBL" id="LUCV01000004">
    <property type="protein sequence ID" value="OAI94754.1"/>
    <property type="molecule type" value="Genomic_DNA"/>
</dbReference>
<dbReference type="AlphaFoldDB" id="A0A177SUX9"/>
<protein>
    <recommendedName>
        <fullName evidence="3">DUF1329 domain-containing protein</fullName>
    </recommendedName>
</protein>
<gene>
    <name evidence="1" type="ORF">AYO28_06910</name>
</gene>
<comment type="caution">
    <text evidence="1">The sequence shown here is derived from an EMBL/GenBank/DDBJ whole genome shotgun (WGS) entry which is preliminary data.</text>
</comment>
<reference evidence="1 2" key="1">
    <citation type="submission" date="2016-03" db="EMBL/GenBank/DDBJ databases">
        <title>Draft Genome Assembly of Pseudomonas putida strain CBF10-2.</title>
        <authorList>
            <person name="Iyer R.S."/>
            <person name="Damania A."/>
        </authorList>
    </citation>
    <scope>NUCLEOTIDE SEQUENCE [LARGE SCALE GENOMIC DNA]</scope>
    <source>
        <strain evidence="1 2">CBF10-2</strain>
    </source>
</reference>
<dbReference type="CDD" id="cd16329">
    <property type="entry name" value="LolA_like"/>
    <property type="match status" value="1"/>
</dbReference>
<evidence type="ECO:0000313" key="1">
    <source>
        <dbReference type="EMBL" id="OAI94754.1"/>
    </source>
</evidence>
<dbReference type="Gene3D" id="2.50.20.10">
    <property type="entry name" value="Lipoprotein localisation LolA/LolB/LppX"/>
    <property type="match status" value="1"/>
</dbReference>
<dbReference type="Pfam" id="PF07044">
    <property type="entry name" value="DUF1329"/>
    <property type="match status" value="1"/>
</dbReference>
<proteinExistence type="predicted"/>
<name>A0A177SUX9_PSEPU</name>
<organism evidence="1 2">
    <name type="scientific">Pseudomonas putida</name>
    <name type="common">Arthrobacter siderocapsulatus</name>
    <dbReference type="NCBI Taxonomy" id="303"/>
    <lineage>
        <taxon>Bacteria</taxon>
        <taxon>Pseudomonadati</taxon>
        <taxon>Pseudomonadota</taxon>
        <taxon>Gammaproteobacteria</taxon>
        <taxon>Pseudomonadales</taxon>
        <taxon>Pseudomonadaceae</taxon>
        <taxon>Pseudomonas</taxon>
    </lineage>
</organism>
<evidence type="ECO:0000313" key="2">
    <source>
        <dbReference type="Proteomes" id="UP000077752"/>
    </source>
</evidence>
<dbReference type="Proteomes" id="UP000077752">
    <property type="component" value="Unassembled WGS sequence"/>
</dbReference>
<sequence length="448" mass="49579">MLTATVLGVGAVHAVQAADVADLGKSLTPWGATVAGNAAGTIPAYTGGLPASTRPAGFEADSGFWANPYADDKPLYVITGKNVDQYAEQLSEGTKALLKRFPDTYKVTVYPSRRSANYPDWVNQNSIANATRCKTTNDGVSVEGCFGGIPFPLPKNGNEVVWNAQLHYKGESLLTSGQGWYVDAKGSKVLTAGVQNRGESQYYNKALDPATFAANGLYLTQLNIYNAPARNVGEGNLQKYYVDPVKNPNASWSYSPGQRRVRRSPDAEYDFPVATSGGAMLYDEIYMFSGKQDRYDFKYLGTKEMIIPYNNYDWMKSTPDQLLAPNHPNPDVMRWELHRVHVVEATLKPGMRHVQPKRRLYYDEDILAAGMSDAWDSSGKLAKAIYTPSYQLYDHQVPHASSFWMYDFATGVYYHSSIVGAAKGLRVSEKLQPDSFFTPESLARQSQR</sequence>
<accession>A0A177SUX9</accession>
<dbReference type="InterPro" id="IPR010752">
    <property type="entry name" value="DUF1329"/>
</dbReference>
<evidence type="ECO:0008006" key="3">
    <source>
        <dbReference type="Google" id="ProtNLM"/>
    </source>
</evidence>